<comment type="caution">
    <text evidence="3">The sequence shown here is derived from an EMBL/GenBank/DDBJ whole genome shotgun (WGS) entry which is preliminary data.</text>
</comment>
<protein>
    <submittedName>
        <fullName evidence="3">Uncharacterized protein</fullName>
    </submittedName>
</protein>
<dbReference type="InterPro" id="IPR023214">
    <property type="entry name" value="HAD_sf"/>
</dbReference>
<feature type="region of interest" description="Disordered" evidence="1">
    <location>
        <begin position="87"/>
        <end position="111"/>
    </location>
</feature>
<keyword evidence="4" id="KW-1185">Reference proteome</keyword>
<feature type="chain" id="PRO_5045359418" evidence="2">
    <location>
        <begin position="18"/>
        <end position="360"/>
    </location>
</feature>
<evidence type="ECO:0000313" key="3">
    <source>
        <dbReference type="EMBL" id="CAK9093649.1"/>
    </source>
</evidence>
<evidence type="ECO:0000256" key="2">
    <source>
        <dbReference type="SAM" id="SignalP"/>
    </source>
</evidence>
<keyword evidence="2" id="KW-0732">Signal</keyword>
<name>A0ABP0R092_9DINO</name>
<organism evidence="3 4">
    <name type="scientific">Durusdinium trenchii</name>
    <dbReference type="NCBI Taxonomy" id="1381693"/>
    <lineage>
        <taxon>Eukaryota</taxon>
        <taxon>Sar</taxon>
        <taxon>Alveolata</taxon>
        <taxon>Dinophyceae</taxon>
        <taxon>Suessiales</taxon>
        <taxon>Symbiodiniaceae</taxon>
        <taxon>Durusdinium</taxon>
    </lineage>
</organism>
<accession>A0ABP0R092</accession>
<reference evidence="3 4" key="1">
    <citation type="submission" date="2024-02" db="EMBL/GenBank/DDBJ databases">
        <authorList>
            <person name="Chen Y."/>
            <person name="Shah S."/>
            <person name="Dougan E. K."/>
            <person name="Thang M."/>
            <person name="Chan C."/>
        </authorList>
    </citation>
    <scope>NUCLEOTIDE SEQUENCE [LARGE SCALE GENOMIC DNA]</scope>
</reference>
<evidence type="ECO:0000313" key="4">
    <source>
        <dbReference type="Proteomes" id="UP001642484"/>
    </source>
</evidence>
<dbReference type="Proteomes" id="UP001642484">
    <property type="component" value="Unassembled WGS sequence"/>
</dbReference>
<dbReference type="Gene3D" id="3.40.50.1000">
    <property type="entry name" value="HAD superfamily/HAD-like"/>
    <property type="match status" value="1"/>
</dbReference>
<dbReference type="PANTHER" id="PTHR38899:SF1">
    <property type="entry name" value="PROTEIN KINASE"/>
    <property type="match status" value="1"/>
</dbReference>
<proteinExistence type="predicted"/>
<sequence length="360" mass="39260">MVFRGLLGLLVFTCVHFMSCPPKTATPGRGFVFRLSRMAVSSATAFDVMSSPESIQICKDWRSVTSECECSTTIASVASSERVAASFPSSAAGDDETPRSGAGQPETRKQVPKDLERCIIFDWDDTLLPSSFIEDAARMCAPNYSSGRRRAGRAARQVPQLPADFPCYAAIKEHGQLIAKVLRLAKQCGDRVAIVSLSERPWVFESADQYLPGLDMAELLKELQIPVYYASEHTRTPTSTAWGELPEEEDLHVLTKRNAMLEFLQASQGPQTGLHLISIGDSLVEKEAAQACARLADLQTASLCKTIKLIGDPSLKQLTEQLQTLAMHLPSICAYESDLDLHAQSPDDLVSQLATVGPDP</sequence>
<gene>
    <name evidence="3" type="ORF">CCMP2556_LOCUS44729</name>
</gene>
<dbReference type="PANTHER" id="PTHR38899">
    <property type="entry name" value="DOMAIN OOKINETE PROTEIN, PUTATIVE-RELATED"/>
    <property type="match status" value="1"/>
</dbReference>
<evidence type="ECO:0000256" key="1">
    <source>
        <dbReference type="SAM" id="MobiDB-lite"/>
    </source>
</evidence>
<feature type="signal peptide" evidence="2">
    <location>
        <begin position="1"/>
        <end position="17"/>
    </location>
</feature>
<dbReference type="EMBL" id="CAXAMN010025239">
    <property type="protein sequence ID" value="CAK9093649.1"/>
    <property type="molecule type" value="Genomic_DNA"/>
</dbReference>